<reference evidence="1 2" key="1">
    <citation type="journal article" date="2011" name="J. Bacteriol.">
        <title>Two new complete genome sequences offer insight into host and tissue specificity of plant pathogenic Xanthomonas spp.</title>
        <authorList>
            <person name="Bogdanove A.J."/>
            <person name="Koebnik R."/>
            <person name="Lu H."/>
            <person name="Furutani A."/>
            <person name="Angiuoli S.V."/>
            <person name="Patil P.B."/>
            <person name="Van Sluys M.A."/>
            <person name="Ryan R.P."/>
            <person name="Meyer D.F."/>
            <person name="Han S.W."/>
            <person name="Aparna G."/>
            <person name="Rajaram M."/>
            <person name="Delcher A.L."/>
            <person name="Phillippy A.M."/>
            <person name="Puiu D."/>
            <person name="Schatz M.C."/>
            <person name="Shumway M."/>
            <person name="Sommer D.D."/>
            <person name="Trapnell C."/>
            <person name="Benahmed F."/>
            <person name="Dimitrov G."/>
            <person name="Madupu R."/>
            <person name="Radune D."/>
            <person name="Sullivan S."/>
            <person name="Jha G."/>
            <person name="Ishihara H."/>
            <person name="Lee S.W."/>
            <person name="Pandey A."/>
            <person name="Sharma V."/>
            <person name="Sriariyanun M."/>
            <person name="Szurek B."/>
            <person name="Vera-Cruz C.M."/>
            <person name="Dorman K.S."/>
            <person name="Ronald P.C."/>
            <person name="Verdier V."/>
            <person name="Dow J.M."/>
            <person name="Sonti R.V."/>
            <person name="Tsuge S."/>
            <person name="Brendel V.P."/>
            <person name="Rabinowicz P.D."/>
            <person name="Leach J.E."/>
            <person name="White F.F."/>
            <person name="Salzberg S.L."/>
        </authorList>
    </citation>
    <scope>NUCLEOTIDE SEQUENCE [LARGE SCALE GENOMIC DNA]</scope>
    <source>
        <strain evidence="1 2">BLS256</strain>
    </source>
</reference>
<dbReference type="AlphaFoldDB" id="G7TIV2"/>
<dbReference type="KEGG" id="xor:XOC_0141"/>
<dbReference type="HOGENOM" id="CLU_1266473_0_0_6"/>
<accession>G7TIV2</accession>
<protein>
    <recommendedName>
        <fullName evidence="3">Saccharopine dehydrogenase</fullName>
    </recommendedName>
</protein>
<dbReference type="EMBL" id="CP003057">
    <property type="protein sequence ID" value="AEQ94395.1"/>
    <property type="molecule type" value="Genomic_DNA"/>
</dbReference>
<evidence type="ECO:0008006" key="3">
    <source>
        <dbReference type="Google" id="ProtNLM"/>
    </source>
</evidence>
<sequence length="184" mass="20278">MVGWTQPTRVHFAQLAPRLASPCDVPDHDLLPQRYPGVQTVEFRAALEVPFLQRCLAVIAWLRQRGVPLPMQRLADVFAKAGRWFDRFGTDLGGMRVELRGTRHTADGASQPLLLHWDLTAAVLHGPEIPCFAAILLIRKLAAGQPLPVGAHACLGLLTLAEFEREFAAWQMRTAVAQVDASSV</sequence>
<dbReference type="eggNOG" id="COG1748">
    <property type="taxonomic scope" value="Bacteria"/>
</dbReference>
<name>G7TIV2_XANOB</name>
<gene>
    <name evidence="1" type="ORF">XOC_0141</name>
</gene>
<proteinExistence type="predicted"/>
<dbReference type="Proteomes" id="UP000008851">
    <property type="component" value="Chromosome"/>
</dbReference>
<evidence type="ECO:0000313" key="1">
    <source>
        <dbReference type="EMBL" id="AEQ94395.1"/>
    </source>
</evidence>
<organism evidence="1 2">
    <name type="scientific">Xanthomonas oryzae pv. oryzicola (strain BLS256)</name>
    <dbReference type="NCBI Taxonomy" id="383407"/>
    <lineage>
        <taxon>Bacteria</taxon>
        <taxon>Pseudomonadati</taxon>
        <taxon>Pseudomonadota</taxon>
        <taxon>Gammaproteobacteria</taxon>
        <taxon>Lysobacterales</taxon>
        <taxon>Lysobacteraceae</taxon>
        <taxon>Xanthomonas</taxon>
    </lineage>
</organism>
<evidence type="ECO:0000313" key="2">
    <source>
        <dbReference type="Proteomes" id="UP000008851"/>
    </source>
</evidence>